<dbReference type="Proteomes" id="UP000439780">
    <property type="component" value="Unassembled WGS sequence"/>
</dbReference>
<reference evidence="2 3" key="1">
    <citation type="submission" date="2019-12" db="EMBL/GenBank/DDBJ databases">
        <title>Genomic-based taxomic classification of the family Erythrobacteraceae.</title>
        <authorList>
            <person name="Xu L."/>
        </authorList>
    </citation>
    <scope>NUCLEOTIDE SEQUENCE [LARGE SCALE GENOMIC DNA]</scope>
    <source>
        <strain evidence="2 3">KEMB 9005-328</strain>
    </source>
</reference>
<name>A0A845AGF6_9SPHN</name>
<keyword evidence="1" id="KW-0472">Membrane</keyword>
<feature type="transmembrane region" description="Helical" evidence="1">
    <location>
        <begin position="355"/>
        <end position="387"/>
    </location>
</feature>
<evidence type="ECO:0000313" key="2">
    <source>
        <dbReference type="EMBL" id="MXP28547.1"/>
    </source>
</evidence>
<organism evidence="2 3">
    <name type="scientific">Qipengyuania algicida</name>
    <dbReference type="NCBI Taxonomy" id="1836209"/>
    <lineage>
        <taxon>Bacteria</taxon>
        <taxon>Pseudomonadati</taxon>
        <taxon>Pseudomonadota</taxon>
        <taxon>Alphaproteobacteria</taxon>
        <taxon>Sphingomonadales</taxon>
        <taxon>Erythrobacteraceae</taxon>
        <taxon>Qipengyuania</taxon>
    </lineage>
</organism>
<keyword evidence="1" id="KW-0812">Transmembrane</keyword>
<feature type="transmembrane region" description="Helical" evidence="1">
    <location>
        <begin position="296"/>
        <end position="317"/>
    </location>
</feature>
<proteinExistence type="predicted"/>
<evidence type="ECO:0000313" key="3">
    <source>
        <dbReference type="Proteomes" id="UP000439780"/>
    </source>
</evidence>
<accession>A0A845AGF6</accession>
<evidence type="ECO:0000256" key="1">
    <source>
        <dbReference type="SAM" id="Phobius"/>
    </source>
</evidence>
<protein>
    <submittedName>
        <fullName evidence="2">Uncharacterized protein</fullName>
    </submittedName>
</protein>
<keyword evidence="1" id="KW-1133">Transmembrane helix</keyword>
<sequence length="397" mass="42965">MRIALLSALAEAPDRPGEKLAHRRFAGRTVLAHQIDCCAALQCDSVIVLARGLGQDLLIGQRHCERAGMRFQQIDSIERLSALVTAADDIVVLLDGVMPDLEVAVSAIRERSAVLAFAADDAVPLGFERIDPTRAWSGLLQTRGESVARLLDMPTDIDMASTLLRVALQAGTRVVELDSRLLDENRWHRAILEENKGALERVWLRRHLAPATFLAPGPAIAERIGMRLSHDVSGSRKERVPLAAAVMGGILAFAAGLLGHPAMGLAIAGIGAVAWAIASMFERVARVGTPERAKPLLPQVMNWAYDGLILFLLGHAMPDDLSWLRLYVPLLLLGLLRLGQTLGPPRWRASYGDRITLLVLLTPLAWAGYVAPACAILSLIVLATLFIDRDDGELTGA</sequence>
<dbReference type="AlphaFoldDB" id="A0A845AGF6"/>
<dbReference type="EMBL" id="WTYA01000004">
    <property type="protein sequence ID" value="MXP28547.1"/>
    <property type="molecule type" value="Genomic_DNA"/>
</dbReference>
<feature type="transmembrane region" description="Helical" evidence="1">
    <location>
        <begin position="265"/>
        <end position="284"/>
    </location>
</feature>
<keyword evidence="3" id="KW-1185">Reference proteome</keyword>
<comment type="caution">
    <text evidence="2">The sequence shown here is derived from an EMBL/GenBank/DDBJ whole genome shotgun (WGS) entry which is preliminary data.</text>
</comment>
<gene>
    <name evidence="2" type="ORF">GRI58_06900</name>
</gene>